<proteinExistence type="predicted"/>
<evidence type="ECO:0000259" key="3">
    <source>
        <dbReference type="Pfam" id="PF00534"/>
    </source>
</evidence>
<keyword evidence="1 5" id="KW-0328">Glycosyltransferase</keyword>
<dbReference type="Pfam" id="PF00534">
    <property type="entry name" value="Glycos_transf_1"/>
    <property type="match status" value="1"/>
</dbReference>
<dbReference type="RefSeq" id="WP_095698323.1">
    <property type="nucleotide sequence ID" value="NZ_CP016782.1"/>
</dbReference>
<dbReference type="Pfam" id="PF13439">
    <property type="entry name" value="Glyco_transf_4"/>
    <property type="match status" value="1"/>
</dbReference>
<gene>
    <name evidence="5" type="ORF">PHILAsVB114_05210</name>
</gene>
<reference evidence="5 6" key="1">
    <citation type="submission" date="2016-07" db="EMBL/GenBank/DDBJ databases">
        <title>High microdiversification within the ubiquitous acI lineage of Actinobacteria.</title>
        <authorList>
            <person name="Neuenschwander S.M."/>
            <person name="Salcher M."/>
            <person name="Ghai R."/>
            <person name="Pernthaler J."/>
        </authorList>
    </citation>
    <scope>NUCLEOTIDE SEQUENCE [LARGE SCALE GENOMIC DNA]</scope>
    <source>
        <strain evidence="5">MMS-VB-114</strain>
    </source>
</reference>
<dbReference type="Proteomes" id="UP000217221">
    <property type="component" value="Chromosome"/>
</dbReference>
<dbReference type="InterPro" id="IPR050194">
    <property type="entry name" value="Glycosyltransferase_grp1"/>
</dbReference>
<dbReference type="OrthoDB" id="5242526at2"/>
<evidence type="ECO:0000313" key="6">
    <source>
        <dbReference type="Proteomes" id="UP000217221"/>
    </source>
</evidence>
<dbReference type="InterPro" id="IPR001296">
    <property type="entry name" value="Glyco_trans_1"/>
</dbReference>
<dbReference type="EMBL" id="CP016782">
    <property type="protein sequence ID" value="ASY28018.1"/>
    <property type="molecule type" value="Genomic_DNA"/>
</dbReference>
<dbReference type="AlphaFoldDB" id="A0A249LFW8"/>
<evidence type="ECO:0000256" key="1">
    <source>
        <dbReference type="ARBA" id="ARBA00022676"/>
    </source>
</evidence>
<organism evidence="5 6">
    <name type="scientific">Candidatus Planktophila limnetica</name>
    <dbReference type="NCBI Taxonomy" id="573600"/>
    <lineage>
        <taxon>Bacteria</taxon>
        <taxon>Bacillati</taxon>
        <taxon>Actinomycetota</taxon>
        <taxon>Actinomycetes</taxon>
        <taxon>Candidatus Nanopelagicales</taxon>
        <taxon>Candidatus Nanopelagicaceae</taxon>
        <taxon>Candidatus Planktophila</taxon>
    </lineage>
</organism>
<dbReference type="InterPro" id="IPR028098">
    <property type="entry name" value="Glyco_trans_4-like_N"/>
</dbReference>
<dbReference type="GO" id="GO:0016757">
    <property type="term" value="F:glycosyltransferase activity"/>
    <property type="evidence" value="ECO:0007669"/>
    <property type="project" value="UniProtKB-KW"/>
</dbReference>
<dbReference type="PANTHER" id="PTHR45947:SF3">
    <property type="entry name" value="SULFOQUINOVOSYL TRANSFERASE SQD2"/>
    <property type="match status" value="1"/>
</dbReference>
<accession>A0A249LFW8</accession>
<dbReference type="Gene3D" id="3.40.50.2000">
    <property type="entry name" value="Glycogen Phosphorylase B"/>
    <property type="match status" value="2"/>
</dbReference>
<feature type="domain" description="Glycosyl transferase family 1" evidence="3">
    <location>
        <begin position="186"/>
        <end position="355"/>
    </location>
</feature>
<evidence type="ECO:0000313" key="5">
    <source>
        <dbReference type="EMBL" id="ASY28018.1"/>
    </source>
</evidence>
<feature type="domain" description="Glycosyltransferase subfamily 4-like N-terminal" evidence="4">
    <location>
        <begin position="15"/>
        <end position="177"/>
    </location>
</feature>
<name>A0A249LFW8_9ACTN</name>
<dbReference type="GO" id="GO:1901137">
    <property type="term" value="P:carbohydrate derivative biosynthetic process"/>
    <property type="evidence" value="ECO:0007669"/>
    <property type="project" value="UniProtKB-ARBA"/>
</dbReference>
<evidence type="ECO:0000256" key="2">
    <source>
        <dbReference type="ARBA" id="ARBA00022679"/>
    </source>
</evidence>
<keyword evidence="6" id="KW-1185">Reference proteome</keyword>
<dbReference type="PANTHER" id="PTHR45947">
    <property type="entry name" value="SULFOQUINOVOSYL TRANSFERASE SQD2"/>
    <property type="match status" value="1"/>
</dbReference>
<dbReference type="KEGG" id="plim:PHILAsVB114_05210"/>
<protein>
    <submittedName>
        <fullName evidence="5">Alpha-1,6-mannosyltransferase</fullName>
    </submittedName>
</protein>
<evidence type="ECO:0000259" key="4">
    <source>
        <dbReference type="Pfam" id="PF13439"/>
    </source>
</evidence>
<dbReference type="SUPFAM" id="SSF53756">
    <property type="entry name" value="UDP-Glycosyltransferase/glycogen phosphorylase"/>
    <property type="match status" value="1"/>
</dbReference>
<sequence>MRILHIANFYGDKSGGIRTTIHNLGHSYIQRGHEFTFIVPGSGFYCEETPTGRMIHLPSILIPFSGGYRIIRRNKDVKNLITTLKPDAIEISDRFTLSQIGTWARKRGIPAVVLSHETLSGLVKTHLRFSLTRFVNWHNRRLASRFKYVIATTQFAAKEFKEIGTPNLVTIPLGVDLVNFHPRNRDESLRTELLKGADILLVHCGRLSPEKKPERSMQALELLLQQGINAHLVYVGIGPLQKKLMQASKDLPVTFLGYVAGRQKLAAILSSADISLAPGPIETFCLAAMESLASGTPVVASKTSAVGEFLLLGSEHPVGAVFDNTALGYAEAIKDVMRLRSRNSDLARQCNQQAENFPWSATVSQMLRLHDDSQKVKKAQHRLRAA</sequence>
<keyword evidence="2 5" id="KW-0808">Transferase</keyword>